<comment type="caution">
    <text evidence="4">The sequence shown here is derived from an EMBL/GenBank/DDBJ whole genome shotgun (WGS) entry which is preliminary data.</text>
</comment>
<dbReference type="PANTHER" id="PTHR46411">
    <property type="entry name" value="FAMILY ATPASE, PUTATIVE-RELATED"/>
    <property type="match status" value="1"/>
</dbReference>
<feature type="compositionally biased region" description="Acidic residues" evidence="1">
    <location>
        <begin position="763"/>
        <end position="775"/>
    </location>
</feature>
<accession>A0AAD4HUQ9</accession>
<sequence>MSVSLSGTERQVREFRLVRKKRKAPQAAAAERAEREESEDQQEEEGQDEKSASKPEDSRSNSASPVDHSDESSEENETDSRDDSDFETRWYSSCVRTPPLWKTDRRKTPLEVRVSWHNFEHFKNRYSPADSLAIIEVLRGHRDIAQEVTAEETWRKHHRGMPPREPGPNTPPADGHDWWIQRVRIQSFELINLLPRDDEALPFIEDLDRPGPMAPSAALYGFLDSAKTLSHVREYVKFVDTHIVPTWNDAPGTAKRKARFDDLWTVFKPGEVLYLKSESEYLAHSTDAFEFAKDVAISGERRFSSTIRHCAYRLYARALTPVRDCRLNDIYPQSGGDGAEKRYLLLYCYYVDFDGVSYVPVSTIIRIGQYAGERDITQFSIYPMRFVENADSTTAHLEKEGSWFCQAIQLKHLRYDGWTLPYGPCATTWFGCSEAPPQVAPAPVEHINGDIMIDFSEGFHSESLADPSPSKWSTVNHNFSNPQEGDWAVGDDECPILHWEHDETAPGKVKYLGELREKTQLSEWHCGTVPGDQLSSSRLITARSRGDLVTELDKEDVVLLPRRLIGYAFRERKFFLLDVRCLKPFPTTRDGFRDLKVDDQHKKIIKSLVKTHLREQTGSRPSSAVTPNQDLIRGKVFLRVLEYYSGILFLTTNRVGALDEAFKSRIHLSLYYPPLTLERTLAIFDVNIRKLREMDAKRNSVDMESNTHNHRGLHIDDHDIRDYARWYFENHPEDQRWNGRQIRNAFQIAYSLSHFDMEKASTDDWEDDDDDDNIDSEARGHRIRRVHED</sequence>
<dbReference type="PANTHER" id="PTHR46411:SF3">
    <property type="entry name" value="AAA+ ATPASE DOMAIN-CONTAINING PROTEIN"/>
    <property type="match status" value="1"/>
</dbReference>
<name>A0AAD4HUQ9_9PEZI</name>
<feature type="compositionally biased region" description="Basic and acidic residues" evidence="1">
    <location>
        <begin position="776"/>
        <end position="789"/>
    </location>
</feature>
<dbReference type="Pfam" id="PF22942">
    <property type="entry name" value="DUF7025"/>
    <property type="match status" value="1"/>
</dbReference>
<feature type="region of interest" description="Disordered" evidence="1">
    <location>
        <begin position="152"/>
        <end position="173"/>
    </location>
</feature>
<dbReference type="EMBL" id="JAHCVI010000003">
    <property type="protein sequence ID" value="KAG7287269.1"/>
    <property type="molecule type" value="Genomic_DNA"/>
</dbReference>
<evidence type="ECO:0000259" key="3">
    <source>
        <dbReference type="Pfam" id="PF23232"/>
    </source>
</evidence>
<feature type="region of interest" description="Disordered" evidence="1">
    <location>
        <begin position="761"/>
        <end position="789"/>
    </location>
</feature>
<feature type="domain" description="DUF7025" evidence="2">
    <location>
        <begin position="253"/>
        <end position="387"/>
    </location>
</feature>
<dbReference type="InterPro" id="IPR054289">
    <property type="entry name" value="DUF7025"/>
</dbReference>
<feature type="compositionally biased region" description="Basic and acidic residues" evidence="1">
    <location>
        <begin position="48"/>
        <end position="59"/>
    </location>
</feature>
<evidence type="ECO:0000313" key="5">
    <source>
        <dbReference type="Proteomes" id="UP001197093"/>
    </source>
</evidence>
<reference evidence="4" key="1">
    <citation type="submission" date="2023-02" db="EMBL/GenBank/DDBJ databases">
        <authorList>
            <person name="Palmer J.M."/>
        </authorList>
    </citation>
    <scope>NUCLEOTIDE SEQUENCE</scope>
    <source>
        <strain evidence="4">FW57</strain>
    </source>
</reference>
<dbReference type="InterPro" id="IPR027417">
    <property type="entry name" value="P-loop_NTPase"/>
</dbReference>
<evidence type="ECO:0000256" key="1">
    <source>
        <dbReference type="SAM" id="MobiDB-lite"/>
    </source>
</evidence>
<organism evidence="4 5">
    <name type="scientific">Staphylotrichum longicolle</name>
    <dbReference type="NCBI Taxonomy" id="669026"/>
    <lineage>
        <taxon>Eukaryota</taxon>
        <taxon>Fungi</taxon>
        <taxon>Dikarya</taxon>
        <taxon>Ascomycota</taxon>
        <taxon>Pezizomycotina</taxon>
        <taxon>Sordariomycetes</taxon>
        <taxon>Sordariomycetidae</taxon>
        <taxon>Sordariales</taxon>
        <taxon>Chaetomiaceae</taxon>
        <taxon>Staphylotrichum</taxon>
    </lineage>
</organism>
<protein>
    <recommendedName>
        <fullName evidence="6">ATPase AAA-type core domain-containing protein</fullName>
    </recommendedName>
</protein>
<proteinExistence type="predicted"/>
<evidence type="ECO:0008006" key="6">
    <source>
        <dbReference type="Google" id="ProtNLM"/>
    </source>
</evidence>
<dbReference type="Pfam" id="PF23232">
    <property type="entry name" value="AAA_lid_13"/>
    <property type="match status" value="1"/>
</dbReference>
<gene>
    <name evidence="4" type="ORF">NEMBOFW57_006776</name>
</gene>
<feature type="region of interest" description="Disordered" evidence="1">
    <location>
        <begin position="1"/>
        <end position="85"/>
    </location>
</feature>
<evidence type="ECO:0000313" key="4">
    <source>
        <dbReference type="EMBL" id="KAG7287269.1"/>
    </source>
</evidence>
<dbReference type="InterPro" id="IPR056599">
    <property type="entry name" value="AAA_lid_fung"/>
</dbReference>
<feature type="compositionally biased region" description="Acidic residues" evidence="1">
    <location>
        <begin position="36"/>
        <end position="47"/>
    </location>
</feature>
<keyword evidence="5" id="KW-1185">Reference proteome</keyword>
<dbReference type="AlphaFoldDB" id="A0AAD4HUQ9"/>
<evidence type="ECO:0000259" key="2">
    <source>
        <dbReference type="Pfam" id="PF22942"/>
    </source>
</evidence>
<feature type="domain" description="AAA+ ATPase lid" evidence="3">
    <location>
        <begin position="721"/>
        <end position="763"/>
    </location>
</feature>
<dbReference type="SUPFAM" id="SSF52540">
    <property type="entry name" value="P-loop containing nucleoside triphosphate hydrolases"/>
    <property type="match status" value="1"/>
</dbReference>
<dbReference type="Proteomes" id="UP001197093">
    <property type="component" value="Unassembled WGS sequence"/>
</dbReference>